<evidence type="ECO:0000313" key="2">
    <source>
        <dbReference type="Proteomes" id="UP000221949"/>
    </source>
</evidence>
<evidence type="ECO:0000313" key="1">
    <source>
        <dbReference type="EMBL" id="ANZ50713.1"/>
    </source>
</evidence>
<sequence length="96" mass="10457">MVCLVCSAKSVSRHFERVVPSGETLNHPPIQVSAFCNRPLVVMHDAFTVTHVPVPWQLQMRDFEYTPLNLPPVVLVVPALGCGQSEFGVASIGVCV</sequence>
<reference evidence="2" key="1">
    <citation type="submission" date="2016-06" db="EMBL/GenBank/DDBJ databases">
        <authorList>
            <person name="Berg J.A."/>
            <person name="Stratton M.L."/>
            <person name="Esplin I.D."/>
            <person name="Jensen G.L."/>
            <person name="Merrill B.D."/>
            <person name="Breakwell D.P."/>
            <person name="Hope S."/>
            <person name="Grose J.H."/>
        </authorList>
    </citation>
    <scope>NUCLEOTIDE SEQUENCE [LARGE SCALE GENOMIC DNA]</scope>
</reference>
<proteinExistence type="predicted"/>
<organism evidence="1 2">
    <name type="scientific">Erwinia phage vB_EamM_Stratton</name>
    <dbReference type="NCBI Taxonomy" id="1883378"/>
    <lineage>
        <taxon>Viruses</taxon>
        <taxon>Duplodnaviria</taxon>
        <taxon>Heunggongvirae</taxon>
        <taxon>Uroviricota</taxon>
        <taxon>Caudoviricetes</taxon>
        <taxon>Chimalliviridae</taxon>
        <taxon>Erskinevirus</taxon>
        <taxon>Erskinevirus EaH2</taxon>
    </lineage>
</organism>
<name>A0A1B2IHK5_9CAUD</name>
<dbReference type="EMBL" id="KX397373">
    <property type="protein sequence ID" value="ANZ50713.1"/>
    <property type="molecule type" value="Genomic_DNA"/>
</dbReference>
<accession>A0A1B2IHK5</accession>
<gene>
    <name evidence="1" type="ORF">STRATTON_288</name>
</gene>
<protein>
    <submittedName>
        <fullName evidence="1">Uncharacterized protein</fullName>
    </submittedName>
</protein>
<dbReference type="Proteomes" id="UP000221949">
    <property type="component" value="Segment"/>
</dbReference>